<feature type="compositionally biased region" description="Basic residues" evidence="1">
    <location>
        <begin position="76"/>
        <end position="86"/>
    </location>
</feature>
<reference evidence="2" key="1">
    <citation type="submission" date="2023-05" db="EMBL/GenBank/DDBJ databases">
        <authorList>
            <person name="Stuckert A."/>
        </authorList>
    </citation>
    <scope>NUCLEOTIDE SEQUENCE</scope>
</reference>
<accession>A0ABN9DSQ1</accession>
<name>A0ABN9DSQ1_9NEOB</name>
<organism evidence="2 3">
    <name type="scientific">Staurois parvus</name>
    <dbReference type="NCBI Taxonomy" id="386267"/>
    <lineage>
        <taxon>Eukaryota</taxon>
        <taxon>Metazoa</taxon>
        <taxon>Chordata</taxon>
        <taxon>Craniata</taxon>
        <taxon>Vertebrata</taxon>
        <taxon>Euteleostomi</taxon>
        <taxon>Amphibia</taxon>
        <taxon>Batrachia</taxon>
        <taxon>Anura</taxon>
        <taxon>Neobatrachia</taxon>
        <taxon>Ranoidea</taxon>
        <taxon>Ranidae</taxon>
        <taxon>Staurois</taxon>
    </lineage>
</organism>
<evidence type="ECO:0000313" key="2">
    <source>
        <dbReference type="EMBL" id="CAI9575559.1"/>
    </source>
</evidence>
<feature type="region of interest" description="Disordered" evidence="1">
    <location>
        <begin position="60"/>
        <end position="101"/>
    </location>
</feature>
<feature type="compositionally biased region" description="Polar residues" evidence="1">
    <location>
        <begin position="60"/>
        <end position="75"/>
    </location>
</feature>
<feature type="compositionally biased region" description="Pro residues" evidence="1">
    <location>
        <begin position="87"/>
        <end position="101"/>
    </location>
</feature>
<keyword evidence="3" id="KW-1185">Reference proteome</keyword>
<proteinExistence type="predicted"/>
<evidence type="ECO:0000256" key="1">
    <source>
        <dbReference type="SAM" id="MobiDB-lite"/>
    </source>
</evidence>
<sequence>LGGAHLTPICRGGAHLTPICRGGALNPGPDSLKRPAAHTCAISLLAIPKTWSQDWRFHPSQISLKSPGSRSQNRPYKQRRKVKSHFPPHPTLTPEPLNLPR</sequence>
<feature type="non-terminal residue" evidence="2">
    <location>
        <position position="1"/>
    </location>
</feature>
<gene>
    <name evidence="2" type="ORF">SPARVUS_LOCUS8213277</name>
</gene>
<protein>
    <submittedName>
        <fullName evidence="2">Uncharacterized protein</fullName>
    </submittedName>
</protein>
<evidence type="ECO:0000313" key="3">
    <source>
        <dbReference type="Proteomes" id="UP001162483"/>
    </source>
</evidence>
<dbReference type="EMBL" id="CATNWA010014757">
    <property type="protein sequence ID" value="CAI9575559.1"/>
    <property type="molecule type" value="Genomic_DNA"/>
</dbReference>
<dbReference type="Proteomes" id="UP001162483">
    <property type="component" value="Unassembled WGS sequence"/>
</dbReference>
<comment type="caution">
    <text evidence="2">The sequence shown here is derived from an EMBL/GenBank/DDBJ whole genome shotgun (WGS) entry which is preliminary data.</text>
</comment>